<reference evidence="1 2" key="1">
    <citation type="journal article" date="2019" name="Nat. Ecol. Evol.">
        <title>Megaphylogeny resolves global patterns of mushroom evolution.</title>
        <authorList>
            <person name="Varga T."/>
            <person name="Krizsan K."/>
            <person name="Foldi C."/>
            <person name="Dima B."/>
            <person name="Sanchez-Garcia M."/>
            <person name="Sanchez-Ramirez S."/>
            <person name="Szollosi G.J."/>
            <person name="Szarkandi J.G."/>
            <person name="Papp V."/>
            <person name="Albert L."/>
            <person name="Andreopoulos W."/>
            <person name="Angelini C."/>
            <person name="Antonin V."/>
            <person name="Barry K.W."/>
            <person name="Bougher N.L."/>
            <person name="Buchanan P."/>
            <person name="Buyck B."/>
            <person name="Bense V."/>
            <person name="Catcheside P."/>
            <person name="Chovatia M."/>
            <person name="Cooper J."/>
            <person name="Damon W."/>
            <person name="Desjardin D."/>
            <person name="Finy P."/>
            <person name="Geml J."/>
            <person name="Haridas S."/>
            <person name="Hughes K."/>
            <person name="Justo A."/>
            <person name="Karasinski D."/>
            <person name="Kautmanova I."/>
            <person name="Kiss B."/>
            <person name="Kocsube S."/>
            <person name="Kotiranta H."/>
            <person name="LaButti K.M."/>
            <person name="Lechner B.E."/>
            <person name="Liimatainen K."/>
            <person name="Lipzen A."/>
            <person name="Lukacs Z."/>
            <person name="Mihaltcheva S."/>
            <person name="Morgado L.N."/>
            <person name="Niskanen T."/>
            <person name="Noordeloos M.E."/>
            <person name="Ohm R.A."/>
            <person name="Ortiz-Santana B."/>
            <person name="Ovrebo C."/>
            <person name="Racz N."/>
            <person name="Riley R."/>
            <person name="Savchenko A."/>
            <person name="Shiryaev A."/>
            <person name="Soop K."/>
            <person name="Spirin V."/>
            <person name="Szebenyi C."/>
            <person name="Tomsovsky M."/>
            <person name="Tulloss R.E."/>
            <person name="Uehling J."/>
            <person name="Grigoriev I.V."/>
            <person name="Vagvolgyi C."/>
            <person name="Papp T."/>
            <person name="Martin F.M."/>
            <person name="Miettinen O."/>
            <person name="Hibbett D.S."/>
            <person name="Nagy L.G."/>
        </authorList>
    </citation>
    <scope>NUCLEOTIDE SEQUENCE [LARGE SCALE GENOMIC DNA]</scope>
    <source>
        <strain evidence="1 2">NL-1719</strain>
    </source>
</reference>
<evidence type="ECO:0000313" key="1">
    <source>
        <dbReference type="EMBL" id="TFK59496.1"/>
    </source>
</evidence>
<dbReference type="Proteomes" id="UP000308600">
    <property type="component" value="Unassembled WGS sequence"/>
</dbReference>
<organism evidence="1 2">
    <name type="scientific">Pluteus cervinus</name>
    <dbReference type="NCBI Taxonomy" id="181527"/>
    <lineage>
        <taxon>Eukaryota</taxon>
        <taxon>Fungi</taxon>
        <taxon>Dikarya</taxon>
        <taxon>Basidiomycota</taxon>
        <taxon>Agaricomycotina</taxon>
        <taxon>Agaricomycetes</taxon>
        <taxon>Agaricomycetidae</taxon>
        <taxon>Agaricales</taxon>
        <taxon>Pluteineae</taxon>
        <taxon>Pluteaceae</taxon>
        <taxon>Pluteus</taxon>
    </lineage>
</organism>
<proteinExistence type="predicted"/>
<gene>
    <name evidence="1" type="ORF">BDN72DRAFT_608627</name>
</gene>
<evidence type="ECO:0000313" key="2">
    <source>
        <dbReference type="Proteomes" id="UP000308600"/>
    </source>
</evidence>
<accession>A0ACD3A1E9</accession>
<name>A0ACD3A1E9_9AGAR</name>
<sequence>MQVDHLQPEPSGSGQNSSLPPTLIETQVPSSPEHGPEHPPTLTSFHGVTNRKSGQFSPTNLRSESCNQGIVWMMKTTNQLSFQRTKRGVGVAHKILIQKMKTRRRKKRKLIPPRDQAVWEMVRESMLAVVSRLKNQGAISGMDWVLFPMPRYPIYS</sequence>
<dbReference type="EMBL" id="ML208962">
    <property type="protein sequence ID" value="TFK59496.1"/>
    <property type="molecule type" value="Genomic_DNA"/>
</dbReference>
<keyword evidence="2" id="KW-1185">Reference proteome</keyword>
<protein>
    <submittedName>
        <fullName evidence="1">Uncharacterized protein</fullName>
    </submittedName>
</protein>